<organism evidence="1 2">
    <name type="scientific">Candidula unifasciata</name>
    <dbReference type="NCBI Taxonomy" id="100452"/>
    <lineage>
        <taxon>Eukaryota</taxon>
        <taxon>Metazoa</taxon>
        <taxon>Spiralia</taxon>
        <taxon>Lophotrochozoa</taxon>
        <taxon>Mollusca</taxon>
        <taxon>Gastropoda</taxon>
        <taxon>Heterobranchia</taxon>
        <taxon>Euthyneura</taxon>
        <taxon>Panpulmonata</taxon>
        <taxon>Eupulmonata</taxon>
        <taxon>Stylommatophora</taxon>
        <taxon>Helicina</taxon>
        <taxon>Helicoidea</taxon>
        <taxon>Geomitridae</taxon>
        <taxon>Candidula</taxon>
    </lineage>
</organism>
<protein>
    <submittedName>
        <fullName evidence="1">Uncharacterized protein</fullName>
    </submittedName>
</protein>
<name>A0A8S3Z1F2_9EUPU</name>
<sequence>MDLIVDNDMDRMSANHDDITRVAYAASGSSEEVVSVDSTVPLGDASYSFFEVSPQEGSAETKNTVDDFKQSLLDKNINQNMAFNAEHIVNLEAQTLVYHSTGVDGFDEKDSIIEKNISVIDENIKDEENSEEVDGERLSNLLTFTNSSQKEKPGVILLGRGNSFSLGRSEVMLLHANRRNKSDAGRTGNRNYRHLVTGLDNSNNNNNSTESISNRNLNMFDSLVNTRAQRVSDRGMTPDELESLWRKAEVVMAAKQVVVQEVLEEFGIAEPGRVGEGTLDKAMEETIWQAVQDSFQI</sequence>
<gene>
    <name evidence="1" type="ORF">CUNI_LOCUS7008</name>
</gene>
<evidence type="ECO:0000313" key="1">
    <source>
        <dbReference type="EMBL" id="CAG5121450.1"/>
    </source>
</evidence>
<dbReference type="AlphaFoldDB" id="A0A8S3Z1F2"/>
<evidence type="ECO:0000313" key="2">
    <source>
        <dbReference type="Proteomes" id="UP000678393"/>
    </source>
</evidence>
<dbReference type="Proteomes" id="UP000678393">
    <property type="component" value="Unassembled WGS sequence"/>
</dbReference>
<accession>A0A8S3Z1F2</accession>
<dbReference type="OrthoDB" id="6158942at2759"/>
<proteinExistence type="predicted"/>
<reference evidence="1" key="1">
    <citation type="submission" date="2021-04" db="EMBL/GenBank/DDBJ databases">
        <authorList>
            <consortium name="Molecular Ecology Group"/>
        </authorList>
    </citation>
    <scope>NUCLEOTIDE SEQUENCE</scope>
</reference>
<comment type="caution">
    <text evidence="1">The sequence shown here is derived from an EMBL/GenBank/DDBJ whole genome shotgun (WGS) entry which is preliminary data.</text>
</comment>
<keyword evidence="2" id="KW-1185">Reference proteome</keyword>
<dbReference type="EMBL" id="CAJHNH020001090">
    <property type="protein sequence ID" value="CAG5121450.1"/>
    <property type="molecule type" value="Genomic_DNA"/>
</dbReference>